<dbReference type="AlphaFoldDB" id="A0A2A2WRI3"/>
<feature type="transmembrane region" description="Helical" evidence="2">
    <location>
        <begin position="33"/>
        <end position="52"/>
    </location>
</feature>
<evidence type="ECO:0000256" key="2">
    <source>
        <dbReference type="SAM" id="Phobius"/>
    </source>
</evidence>
<dbReference type="Proteomes" id="UP000218810">
    <property type="component" value="Unassembled WGS sequence"/>
</dbReference>
<accession>A0A2A2WRI3</accession>
<name>A0A2A2WRI3_9ACTN</name>
<evidence type="ECO:0000313" key="4">
    <source>
        <dbReference type="Proteomes" id="UP000218810"/>
    </source>
</evidence>
<comment type="caution">
    <text evidence="3">The sequence shown here is derived from an EMBL/GenBank/DDBJ whole genome shotgun (WGS) entry which is preliminary data.</text>
</comment>
<feature type="region of interest" description="Disordered" evidence="1">
    <location>
        <begin position="1"/>
        <end position="26"/>
    </location>
</feature>
<dbReference type="OrthoDB" id="4466785at2"/>
<evidence type="ECO:0000256" key="1">
    <source>
        <dbReference type="SAM" id="MobiDB-lite"/>
    </source>
</evidence>
<keyword evidence="2" id="KW-0472">Membrane</keyword>
<reference evidence="4" key="1">
    <citation type="submission" date="2017-09" db="EMBL/GenBank/DDBJ databases">
        <authorList>
            <person name="Zhang Y."/>
            <person name="Huang X."/>
            <person name="Liu J."/>
            <person name="Lu L."/>
            <person name="Peng K."/>
        </authorList>
    </citation>
    <scope>NUCLEOTIDE SEQUENCE [LARGE SCALE GENOMIC DNA]</scope>
    <source>
        <strain evidence="4">S-XJ-1</strain>
    </source>
</reference>
<feature type="transmembrane region" description="Helical" evidence="2">
    <location>
        <begin position="64"/>
        <end position="84"/>
    </location>
</feature>
<feature type="compositionally biased region" description="Basic and acidic residues" evidence="1">
    <location>
        <begin position="1"/>
        <end position="11"/>
    </location>
</feature>
<sequence>MTSRTPSDHSVNDSGSAGLHGADGPAPRGPQTVAYVAVTALGGIGAVVVATVEMVSPEAGTFDVLLWSALAVLLLAAAARRWWFGASGEDRSRRIASELGAGEVAEAVQASSGEVDAVRRLRVAHPGLGLRDAVELVRRHSGDGRTVEGRGSGGG</sequence>
<dbReference type="RefSeq" id="WP_095717744.1">
    <property type="nucleotide sequence ID" value="NZ_NTGA01000012.1"/>
</dbReference>
<dbReference type="EMBL" id="NTGA01000012">
    <property type="protein sequence ID" value="PAY23849.1"/>
    <property type="molecule type" value="Genomic_DNA"/>
</dbReference>
<evidence type="ECO:0000313" key="3">
    <source>
        <dbReference type="EMBL" id="PAY23849.1"/>
    </source>
</evidence>
<organism evidence="3 4">
    <name type="scientific">Dietzia natronolimnaea</name>
    <dbReference type="NCBI Taxonomy" id="161920"/>
    <lineage>
        <taxon>Bacteria</taxon>
        <taxon>Bacillati</taxon>
        <taxon>Actinomycetota</taxon>
        <taxon>Actinomycetes</taxon>
        <taxon>Mycobacteriales</taxon>
        <taxon>Dietziaceae</taxon>
        <taxon>Dietzia</taxon>
    </lineage>
</organism>
<keyword evidence="2" id="KW-0812">Transmembrane</keyword>
<protein>
    <submittedName>
        <fullName evidence="3">Uncharacterized protein</fullName>
    </submittedName>
</protein>
<proteinExistence type="predicted"/>
<keyword evidence="4" id="KW-1185">Reference proteome</keyword>
<keyword evidence="2" id="KW-1133">Transmembrane helix</keyword>
<gene>
    <name evidence="3" type="ORF">CEY15_06305</name>
</gene>